<dbReference type="EMBL" id="FNAF01000002">
    <property type="protein sequence ID" value="SDD33583.1"/>
    <property type="molecule type" value="Genomic_DNA"/>
</dbReference>
<dbReference type="InterPro" id="IPR004604">
    <property type="entry name" value="DNA_recomb/repair_RecN"/>
</dbReference>
<dbReference type="AlphaFoldDB" id="A0A1G6TWX5"/>
<dbReference type="GO" id="GO:0009432">
    <property type="term" value="P:SOS response"/>
    <property type="evidence" value="ECO:0007669"/>
    <property type="project" value="TreeGrafter"/>
</dbReference>
<protein>
    <recommendedName>
        <fullName evidence="3 9">DNA repair protein RecN</fullName>
    </recommendedName>
    <alternativeName>
        <fullName evidence="8 9">Recombination protein N</fullName>
    </alternativeName>
</protein>
<dbReference type="GO" id="GO:0006310">
    <property type="term" value="P:DNA recombination"/>
    <property type="evidence" value="ECO:0007669"/>
    <property type="project" value="InterPro"/>
</dbReference>
<name>A0A1G6TWX5_PEPNI</name>
<evidence type="ECO:0000256" key="5">
    <source>
        <dbReference type="ARBA" id="ARBA00022763"/>
    </source>
</evidence>
<dbReference type="Pfam" id="PF02463">
    <property type="entry name" value="SMC_N"/>
    <property type="match status" value="1"/>
</dbReference>
<comment type="function">
    <text evidence="1 9">May be involved in recombinational repair of damaged DNA.</text>
</comment>
<proteinExistence type="inferred from homology"/>
<sequence>MLEELTVQNFALLKDIHLTFDHGFNVLTGETGAGKSIIVDAMGLLLGERANVRDIRYGADGALVEGVFAVEPDSAVAQGLAAQGFETAPLVLSRTVRQSGHNTCRINGRQVSLGQYRDVAQGLVSIYGQHDYLYWLAPDHQLRLLDSLGDAGHQDLLKAVQAAHRQTRRAAKNLKAAMKGREQEAADRRRAAESLAELTPLKLREGEEEEVSRRHAYLAKRLEIQAHLEEAYGLLYGDDTSVQSLLTGAVERLQDAAQLEAALGVTAKELKSALISVQEGARTLAGELDRGGSAAELETLSDRLTVFHRLRQAYGMSPDDLVRQMAVWEDLLAREADDEAAFSALQTAYAEARSHYADQAKALSESRRRCAALLTERLQGELADLAMPHARFSVHFGQGRADSSGTDAVLFMLQANPGSPPLPLHETASGGEMSRLMLAFKTILTAQEDTETLIFDEIDTGIGGLTLMEVAKKLASLARRAQVICVTHAPAIAAYADGHHFIEKHTDGQTTYTTVQTLEDAAKTAEIARMLGGRAEWQLEHAEEMRRNAKKRH</sequence>
<accession>A0A1G6TWX5</accession>
<dbReference type="OrthoDB" id="9806954at2"/>
<dbReference type="Proteomes" id="UP000198995">
    <property type="component" value="Unassembled WGS sequence"/>
</dbReference>
<keyword evidence="4" id="KW-0547">Nucleotide-binding</keyword>
<keyword evidence="12" id="KW-1185">Reference proteome</keyword>
<dbReference type="RefSeq" id="WP_159427961.1">
    <property type="nucleotide sequence ID" value="NZ_FNAF01000002.1"/>
</dbReference>
<evidence type="ECO:0000256" key="6">
    <source>
        <dbReference type="ARBA" id="ARBA00022840"/>
    </source>
</evidence>
<keyword evidence="5 9" id="KW-0227">DNA damage</keyword>
<dbReference type="Gene3D" id="3.40.50.300">
    <property type="entry name" value="P-loop containing nucleotide triphosphate hydrolases"/>
    <property type="match status" value="2"/>
</dbReference>
<evidence type="ECO:0000256" key="2">
    <source>
        <dbReference type="ARBA" id="ARBA00009441"/>
    </source>
</evidence>
<evidence type="ECO:0000313" key="11">
    <source>
        <dbReference type="EMBL" id="SDD33583.1"/>
    </source>
</evidence>
<reference evidence="11 12" key="1">
    <citation type="submission" date="2016-10" db="EMBL/GenBank/DDBJ databases">
        <authorList>
            <person name="de Groot N.N."/>
        </authorList>
    </citation>
    <scope>NUCLEOTIDE SEQUENCE [LARGE SCALE GENOMIC DNA]</scope>
    <source>
        <strain evidence="11 12">DSM 20475</strain>
    </source>
</reference>
<gene>
    <name evidence="11" type="ORF">SAMN04489866_102265</name>
</gene>
<dbReference type="GO" id="GO:0005524">
    <property type="term" value="F:ATP binding"/>
    <property type="evidence" value="ECO:0007669"/>
    <property type="project" value="UniProtKB-KW"/>
</dbReference>
<dbReference type="GO" id="GO:0006281">
    <property type="term" value="P:DNA repair"/>
    <property type="evidence" value="ECO:0007669"/>
    <property type="project" value="UniProtKB-KW"/>
</dbReference>
<organism evidence="11 12">
    <name type="scientific">Peptococcus niger</name>
    <dbReference type="NCBI Taxonomy" id="2741"/>
    <lineage>
        <taxon>Bacteria</taxon>
        <taxon>Bacillati</taxon>
        <taxon>Bacillota</taxon>
        <taxon>Clostridia</taxon>
        <taxon>Eubacteriales</taxon>
        <taxon>Peptococcaceae</taxon>
        <taxon>Peptococcus</taxon>
    </lineage>
</organism>
<dbReference type="STRING" id="2741.SAMN04489866_102265"/>
<dbReference type="InterPro" id="IPR003395">
    <property type="entry name" value="RecF/RecN/SMC_N"/>
</dbReference>
<evidence type="ECO:0000256" key="9">
    <source>
        <dbReference type="PIRNR" id="PIRNR003128"/>
    </source>
</evidence>
<dbReference type="GO" id="GO:0043590">
    <property type="term" value="C:bacterial nucleoid"/>
    <property type="evidence" value="ECO:0007669"/>
    <property type="project" value="TreeGrafter"/>
</dbReference>
<dbReference type="PANTHER" id="PTHR11059">
    <property type="entry name" value="DNA REPAIR PROTEIN RECN"/>
    <property type="match status" value="1"/>
</dbReference>
<evidence type="ECO:0000259" key="10">
    <source>
        <dbReference type="Pfam" id="PF02463"/>
    </source>
</evidence>
<evidence type="ECO:0000256" key="3">
    <source>
        <dbReference type="ARBA" id="ARBA00021315"/>
    </source>
</evidence>
<dbReference type="CDD" id="cd03241">
    <property type="entry name" value="ABC_RecN"/>
    <property type="match status" value="2"/>
</dbReference>
<feature type="domain" description="RecF/RecN/SMC N-terminal" evidence="10">
    <location>
        <begin position="1"/>
        <end position="503"/>
    </location>
</feature>
<evidence type="ECO:0000256" key="8">
    <source>
        <dbReference type="ARBA" id="ARBA00033408"/>
    </source>
</evidence>
<evidence type="ECO:0000313" key="12">
    <source>
        <dbReference type="Proteomes" id="UP000198995"/>
    </source>
</evidence>
<keyword evidence="7 9" id="KW-0234">DNA repair</keyword>
<evidence type="ECO:0000256" key="1">
    <source>
        <dbReference type="ARBA" id="ARBA00003618"/>
    </source>
</evidence>
<dbReference type="PANTHER" id="PTHR11059:SF0">
    <property type="entry name" value="DNA REPAIR PROTEIN RECN"/>
    <property type="match status" value="1"/>
</dbReference>
<evidence type="ECO:0000256" key="4">
    <source>
        <dbReference type="ARBA" id="ARBA00022741"/>
    </source>
</evidence>
<comment type="similarity">
    <text evidence="2 9">Belongs to the RecN family.</text>
</comment>
<evidence type="ECO:0000256" key="7">
    <source>
        <dbReference type="ARBA" id="ARBA00023204"/>
    </source>
</evidence>
<dbReference type="InterPro" id="IPR027417">
    <property type="entry name" value="P-loop_NTPase"/>
</dbReference>
<dbReference type="PIRSF" id="PIRSF003128">
    <property type="entry name" value="RecN"/>
    <property type="match status" value="1"/>
</dbReference>
<dbReference type="SUPFAM" id="SSF52540">
    <property type="entry name" value="P-loop containing nucleoside triphosphate hydrolases"/>
    <property type="match status" value="1"/>
</dbReference>
<keyword evidence="6" id="KW-0067">ATP-binding</keyword>
<dbReference type="NCBIfam" id="TIGR00634">
    <property type="entry name" value="recN"/>
    <property type="match status" value="1"/>
</dbReference>